<sequence>MQAVSGPLGVVPRAFPRGAPSAAPGGRVAAGPAARSGGGAHRKRRAAFRPGRGRPGGARRPPDPGVDGAHPRRPA</sequence>
<evidence type="ECO:0000256" key="1">
    <source>
        <dbReference type="SAM" id="MobiDB-lite"/>
    </source>
</evidence>
<dbReference type="AlphaFoldDB" id="A0A1M6HJR5"/>
<name>A0A1M6HJR5_9RHOB</name>
<dbReference type="Proteomes" id="UP000184292">
    <property type="component" value="Unassembled WGS sequence"/>
</dbReference>
<reference evidence="2 3" key="1">
    <citation type="submission" date="2016-11" db="EMBL/GenBank/DDBJ databases">
        <authorList>
            <person name="Jaros S."/>
            <person name="Januszkiewicz K."/>
            <person name="Wedrychowicz H."/>
        </authorList>
    </citation>
    <scope>NUCLEOTIDE SEQUENCE [LARGE SCALE GENOMIC DNA]</scope>
    <source>
        <strain evidence="2 3">DSM 100565</strain>
    </source>
</reference>
<feature type="compositionally biased region" description="Low complexity" evidence="1">
    <location>
        <begin position="12"/>
        <end position="35"/>
    </location>
</feature>
<organism evidence="2 3">
    <name type="scientific">Wenxinia saemankumensis</name>
    <dbReference type="NCBI Taxonomy" id="1447782"/>
    <lineage>
        <taxon>Bacteria</taxon>
        <taxon>Pseudomonadati</taxon>
        <taxon>Pseudomonadota</taxon>
        <taxon>Alphaproteobacteria</taxon>
        <taxon>Rhodobacterales</taxon>
        <taxon>Roseobacteraceae</taxon>
        <taxon>Wenxinia</taxon>
    </lineage>
</organism>
<protein>
    <submittedName>
        <fullName evidence="2">Uncharacterized protein</fullName>
    </submittedName>
</protein>
<evidence type="ECO:0000313" key="2">
    <source>
        <dbReference type="EMBL" id="SHJ22391.1"/>
    </source>
</evidence>
<evidence type="ECO:0000313" key="3">
    <source>
        <dbReference type="Proteomes" id="UP000184292"/>
    </source>
</evidence>
<feature type="region of interest" description="Disordered" evidence="1">
    <location>
        <begin position="1"/>
        <end position="75"/>
    </location>
</feature>
<gene>
    <name evidence="2" type="ORF">SAMN05444417_3263</name>
</gene>
<keyword evidence="3" id="KW-1185">Reference proteome</keyword>
<accession>A0A1M6HJR5</accession>
<dbReference type="EMBL" id="FQYO01000006">
    <property type="protein sequence ID" value="SHJ22391.1"/>
    <property type="molecule type" value="Genomic_DNA"/>
</dbReference>
<proteinExistence type="predicted"/>